<organism evidence="5 6">
    <name type="scientific">Tuber aestivum</name>
    <name type="common">summer truffle</name>
    <dbReference type="NCBI Taxonomy" id="59557"/>
    <lineage>
        <taxon>Eukaryota</taxon>
        <taxon>Fungi</taxon>
        <taxon>Dikarya</taxon>
        <taxon>Ascomycota</taxon>
        <taxon>Pezizomycotina</taxon>
        <taxon>Pezizomycetes</taxon>
        <taxon>Pezizales</taxon>
        <taxon>Tuberaceae</taxon>
        <taxon>Tuber</taxon>
    </lineage>
</organism>
<dbReference type="GO" id="GO:0030896">
    <property type="term" value="C:checkpoint clamp complex"/>
    <property type="evidence" value="ECO:0007669"/>
    <property type="project" value="InterPro"/>
</dbReference>
<dbReference type="GO" id="GO:0035861">
    <property type="term" value="C:site of double-strand break"/>
    <property type="evidence" value="ECO:0007669"/>
    <property type="project" value="TreeGrafter"/>
</dbReference>
<reference evidence="5" key="1">
    <citation type="submission" date="2015-10" db="EMBL/GenBank/DDBJ databases">
        <authorList>
            <person name="Regsiter A."/>
            <person name="william w."/>
        </authorList>
    </citation>
    <scope>NUCLEOTIDE SEQUENCE</scope>
    <source>
        <strain evidence="5">Montdore</strain>
    </source>
</reference>
<dbReference type="InterPro" id="IPR007150">
    <property type="entry name" value="HUS1/Mec3"/>
</dbReference>
<keyword evidence="6" id="KW-1185">Reference proteome</keyword>
<protein>
    <recommendedName>
        <fullName evidence="4">Checkpoint protein</fullName>
    </recommendedName>
</protein>
<evidence type="ECO:0000256" key="2">
    <source>
        <dbReference type="ARBA" id="ARBA00005563"/>
    </source>
</evidence>
<dbReference type="InterPro" id="IPR016580">
    <property type="entry name" value="HUS1"/>
</dbReference>
<dbReference type="GO" id="GO:0000723">
    <property type="term" value="P:telomere maintenance"/>
    <property type="evidence" value="ECO:0007669"/>
    <property type="project" value="TreeGrafter"/>
</dbReference>
<accession>A0A292PS65</accession>
<dbReference type="GO" id="GO:0033314">
    <property type="term" value="P:mitotic DNA replication checkpoint signaling"/>
    <property type="evidence" value="ECO:0007669"/>
    <property type="project" value="TreeGrafter"/>
</dbReference>
<dbReference type="PANTHER" id="PTHR12900">
    <property type="entry name" value="MITOTIC AND DNA DAMAGE CHECKPOINT PROTEIN HUS1"/>
    <property type="match status" value="1"/>
</dbReference>
<proteinExistence type="inferred from homology"/>
<evidence type="ECO:0000313" key="5">
    <source>
        <dbReference type="EMBL" id="CUS09307.1"/>
    </source>
</evidence>
<dbReference type="EMBL" id="LN891087">
    <property type="protein sequence ID" value="CUS09307.1"/>
    <property type="molecule type" value="Genomic_DNA"/>
</dbReference>
<evidence type="ECO:0000256" key="3">
    <source>
        <dbReference type="ARBA" id="ARBA00023242"/>
    </source>
</evidence>
<dbReference type="Pfam" id="PF04005">
    <property type="entry name" value="Hus1"/>
    <property type="match status" value="1"/>
</dbReference>
<dbReference type="PIRSF" id="PIRSF011312">
    <property type="entry name" value="Cell_cycle_HUS1"/>
    <property type="match status" value="1"/>
</dbReference>
<sequence>MRFKTSIRNVSTFTTGELNGIKTIVNGDLELTSCLVSIGKIAWLRLDEDEIRFTLMPDQGVQPNQQTLFDSYIITSANSNIINLEVPLSPLHRALRSCALASDATLRLTKRSSDNVPILCLTITTTTNTLVTQEIPVRVLSPASVANIKEPTCPEPDVHIILPALHSLRSIVERFNKLDASRISIAANMNGELKMRLDGNDMVKVESAWTGLMNPLLDPEQVPGGVENHPSTTREKSAFAWVRVDGKEWGRVLKVGGISRRVVACFCEDHALVLYVYLTDEEDEHSAVLTASFPLLPLCPPGLQDSR</sequence>
<dbReference type="GO" id="GO:0006289">
    <property type="term" value="P:nucleotide-excision repair"/>
    <property type="evidence" value="ECO:0007669"/>
    <property type="project" value="TreeGrafter"/>
</dbReference>
<dbReference type="GO" id="GO:0031573">
    <property type="term" value="P:mitotic intra-S DNA damage checkpoint signaling"/>
    <property type="evidence" value="ECO:0007669"/>
    <property type="project" value="TreeGrafter"/>
</dbReference>
<evidence type="ECO:0000256" key="1">
    <source>
        <dbReference type="ARBA" id="ARBA00004123"/>
    </source>
</evidence>
<dbReference type="Proteomes" id="UP001412239">
    <property type="component" value="Unassembled WGS sequence"/>
</dbReference>
<dbReference type="PANTHER" id="PTHR12900:SF0">
    <property type="entry name" value="CHECKPOINT PROTEIN"/>
    <property type="match status" value="1"/>
</dbReference>
<name>A0A292PS65_9PEZI</name>
<comment type="similarity">
    <text evidence="2 4">Belongs to the HUS1 family.</text>
</comment>
<dbReference type="AlphaFoldDB" id="A0A292PS65"/>
<evidence type="ECO:0000313" key="6">
    <source>
        <dbReference type="Proteomes" id="UP001412239"/>
    </source>
</evidence>
<comment type="subcellular location">
    <subcellularLocation>
        <location evidence="1">Nucleus</location>
    </subcellularLocation>
</comment>
<evidence type="ECO:0000256" key="4">
    <source>
        <dbReference type="PIRNR" id="PIRNR011312"/>
    </source>
</evidence>
<dbReference type="Gene3D" id="3.70.10.10">
    <property type="match status" value="1"/>
</dbReference>
<dbReference type="GO" id="GO:0005730">
    <property type="term" value="C:nucleolus"/>
    <property type="evidence" value="ECO:0007669"/>
    <property type="project" value="InterPro"/>
</dbReference>
<keyword evidence="3" id="KW-0539">Nucleus</keyword>
<gene>
    <name evidence="5" type="ORF">GSTUAT00006582001</name>
</gene>
<dbReference type="GO" id="GO:0000724">
    <property type="term" value="P:double-strand break repair via homologous recombination"/>
    <property type="evidence" value="ECO:0007669"/>
    <property type="project" value="TreeGrafter"/>
</dbReference>
<dbReference type="GO" id="GO:0044778">
    <property type="term" value="P:meiotic DNA integrity checkpoint signaling"/>
    <property type="evidence" value="ECO:0007669"/>
    <property type="project" value="TreeGrafter"/>
</dbReference>